<evidence type="ECO:0000259" key="2">
    <source>
        <dbReference type="Pfam" id="PF03886"/>
    </source>
</evidence>
<protein>
    <submittedName>
        <fullName evidence="3">PqiC family protein</fullName>
    </submittedName>
</protein>
<keyword evidence="4" id="KW-1185">Reference proteome</keyword>
<gene>
    <name evidence="3" type="ORF">RPR59_00690</name>
</gene>
<dbReference type="RefSeq" id="WP_313915626.1">
    <property type="nucleotide sequence ID" value="NZ_CP135076.1"/>
</dbReference>
<evidence type="ECO:0000256" key="1">
    <source>
        <dbReference type="SAM" id="SignalP"/>
    </source>
</evidence>
<evidence type="ECO:0000313" key="4">
    <source>
        <dbReference type="Proteomes" id="UP001302249"/>
    </source>
</evidence>
<sequence length="197" mass="20851">MKRFPPASVLIMLLPLAACGGSPATTMLTLDPVPPAAPATAYAGPPLRIPALHLPATLDRVEFVQQLSAGTVQIDDFTRWAAPPGLLARDTLIRDLTQRLPEGKVLPPDAAAVTPEVRLDATVLSFDATAGEAVLQVSYRLVDAAQGREPPRRLVELRTPVADMQPVAQARALSTLLGRFADRVAADIASGAGRARR</sequence>
<feature type="domain" description="ABC-type transport auxiliary lipoprotein component" evidence="2">
    <location>
        <begin position="29"/>
        <end position="185"/>
    </location>
</feature>
<name>A0ABZ0B943_9SPHN</name>
<feature type="chain" id="PRO_5046134445" evidence="1">
    <location>
        <begin position="21"/>
        <end position="197"/>
    </location>
</feature>
<evidence type="ECO:0000313" key="3">
    <source>
        <dbReference type="EMBL" id="WNO53809.1"/>
    </source>
</evidence>
<reference evidence="3 4" key="1">
    <citation type="submission" date="2023-09" db="EMBL/GenBank/DDBJ databases">
        <authorList>
            <person name="Rey-Velasco X."/>
        </authorList>
    </citation>
    <scope>NUCLEOTIDE SEQUENCE [LARGE SCALE GENOMIC DNA]</scope>
    <source>
        <strain evidence="3 4">W311</strain>
    </source>
</reference>
<dbReference type="Proteomes" id="UP001302249">
    <property type="component" value="Chromosome"/>
</dbReference>
<dbReference type="Gene3D" id="3.40.50.10610">
    <property type="entry name" value="ABC-type transport auxiliary lipoprotein component"/>
    <property type="match status" value="1"/>
</dbReference>
<accession>A0ABZ0B943</accession>
<dbReference type="EMBL" id="CP135076">
    <property type="protein sequence ID" value="WNO53809.1"/>
    <property type="molecule type" value="Genomic_DNA"/>
</dbReference>
<dbReference type="Pfam" id="PF03886">
    <property type="entry name" value="ABC_trans_aux"/>
    <property type="match status" value="1"/>
</dbReference>
<organism evidence="3 4">
    <name type="scientific">Stakelama saccharophila</name>
    <dbReference type="NCBI Taxonomy" id="3075605"/>
    <lineage>
        <taxon>Bacteria</taxon>
        <taxon>Pseudomonadati</taxon>
        <taxon>Pseudomonadota</taxon>
        <taxon>Alphaproteobacteria</taxon>
        <taxon>Sphingomonadales</taxon>
        <taxon>Sphingomonadaceae</taxon>
        <taxon>Stakelama</taxon>
    </lineage>
</organism>
<dbReference type="SUPFAM" id="SSF159594">
    <property type="entry name" value="XCC0632-like"/>
    <property type="match status" value="1"/>
</dbReference>
<feature type="signal peptide" evidence="1">
    <location>
        <begin position="1"/>
        <end position="20"/>
    </location>
</feature>
<proteinExistence type="predicted"/>
<dbReference type="InterPro" id="IPR005586">
    <property type="entry name" value="ABC_trans_aux"/>
</dbReference>
<keyword evidence="1" id="KW-0732">Signal</keyword>